<protein>
    <submittedName>
        <fullName evidence="2">Phosphatase</fullName>
    </submittedName>
</protein>
<name>A0A1Y1CN73_9BACT</name>
<organism evidence="2 3">
    <name type="scientific">Labilibaculum antarcticum</name>
    <dbReference type="NCBI Taxonomy" id="1717717"/>
    <lineage>
        <taxon>Bacteria</taxon>
        <taxon>Pseudomonadati</taxon>
        <taxon>Bacteroidota</taxon>
        <taxon>Bacteroidia</taxon>
        <taxon>Marinilabiliales</taxon>
        <taxon>Marinifilaceae</taxon>
        <taxon>Labilibaculum</taxon>
    </lineage>
</organism>
<feature type="domain" description="Polymerase/histidinol phosphatase N-terminal" evidence="1">
    <location>
        <begin position="4"/>
        <end position="71"/>
    </location>
</feature>
<reference evidence="2 3" key="1">
    <citation type="journal article" date="2018" name="Mar. Genomics">
        <title>Complete genome sequence of Marinifilaceae bacterium strain SPP2, isolated from the Antarctic marine sediment.</title>
        <authorList>
            <person name="Watanabe M."/>
            <person name="Kojima H."/>
            <person name="Fukui M."/>
        </authorList>
    </citation>
    <scope>NUCLEOTIDE SEQUENCE [LARGE SCALE GENOMIC DNA]</scope>
    <source>
        <strain evidence="2 3">SPP2</strain>
    </source>
</reference>
<dbReference type="FunFam" id="3.20.20.140:FF:000012">
    <property type="entry name" value="PHP domain protein"/>
    <property type="match status" value="1"/>
</dbReference>
<dbReference type="EMBL" id="AP018042">
    <property type="protein sequence ID" value="BAX81463.1"/>
    <property type="molecule type" value="Genomic_DNA"/>
</dbReference>
<dbReference type="GO" id="GO:0004534">
    <property type="term" value="F:5'-3' RNA exonuclease activity"/>
    <property type="evidence" value="ECO:0007669"/>
    <property type="project" value="TreeGrafter"/>
</dbReference>
<dbReference type="CDD" id="cd07438">
    <property type="entry name" value="PHP_HisPPase_AMP"/>
    <property type="match status" value="1"/>
</dbReference>
<dbReference type="SUPFAM" id="SSF89550">
    <property type="entry name" value="PHP domain-like"/>
    <property type="match status" value="1"/>
</dbReference>
<dbReference type="InterPro" id="IPR052018">
    <property type="entry name" value="PHP_domain"/>
</dbReference>
<keyword evidence="3" id="KW-1185">Reference proteome</keyword>
<accession>A0A1Y1CN73</accession>
<dbReference type="Proteomes" id="UP000218267">
    <property type="component" value="Chromosome"/>
</dbReference>
<reference evidence="3" key="2">
    <citation type="journal article" date="2020" name="Antonie Van Leeuwenhoek">
        <title>Labilibaculum antarcticum sp. nov., a novel facultative anaerobic, psychrotorelant bacterium isolated from marine sediment of Antarctica.</title>
        <authorList>
            <person name="Watanabe M."/>
            <person name="Kojima H."/>
            <person name="Fukui M."/>
        </authorList>
    </citation>
    <scope>NUCLEOTIDE SEQUENCE [LARGE SCALE GENOMIC DNA]</scope>
    <source>
        <strain evidence="3">SPP2</strain>
    </source>
</reference>
<dbReference type="Gene3D" id="3.20.20.140">
    <property type="entry name" value="Metal-dependent hydrolases"/>
    <property type="match status" value="1"/>
</dbReference>
<evidence type="ECO:0000259" key="1">
    <source>
        <dbReference type="SMART" id="SM00481"/>
    </source>
</evidence>
<sequence length="221" mass="24320">MKTIDLHIHTTASDGTYTPIELVDYAVKKNLSAISITDHDTMKGIQKAMDYINKSHLPIEFIPGMEMSASGMGQVYGIHILAYFIDKSQEEGVLILNNVEMDWRNSSGSPEEAIKIISEYGGITSLAHPLEYCLSMTELDKLIGKLASMGLKGLEAIYTTHTDTQIKQFKAIVTKYNLLITGGSDFHGTRKPGVDLGNGFGNMVIPYDIVNAMKNKTIETV</sequence>
<evidence type="ECO:0000313" key="3">
    <source>
        <dbReference type="Proteomes" id="UP000218267"/>
    </source>
</evidence>
<dbReference type="OrthoDB" id="9804333at2"/>
<dbReference type="Pfam" id="PF02811">
    <property type="entry name" value="PHP"/>
    <property type="match status" value="1"/>
</dbReference>
<gene>
    <name evidence="2" type="ORF">ALGA_3163</name>
</gene>
<dbReference type="InterPro" id="IPR004013">
    <property type="entry name" value="PHP_dom"/>
</dbReference>
<dbReference type="KEGG" id="mbas:ALGA_3163"/>
<dbReference type="PANTHER" id="PTHR42924:SF3">
    <property type="entry name" value="POLYMERASE_HISTIDINOL PHOSPHATASE N-TERMINAL DOMAIN-CONTAINING PROTEIN"/>
    <property type="match status" value="1"/>
</dbReference>
<dbReference type="InterPro" id="IPR003141">
    <property type="entry name" value="Pol/His_phosphatase_N"/>
</dbReference>
<dbReference type="RefSeq" id="WP_096430891.1">
    <property type="nucleotide sequence ID" value="NZ_AP018042.1"/>
</dbReference>
<dbReference type="InterPro" id="IPR016195">
    <property type="entry name" value="Pol/histidinol_Pase-like"/>
</dbReference>
<dbReference type="AlphaFoldDB" id="A0A1Y1CN73"/>
<proteinExistence type="predicted"/>
<evidence type="ECO:0000313" key="2">
    <source>
        <dbReference type="EMBL" id="BAX81463.1"/>
    </source>
</evidence>
<dbReference type="SMART" id="SM00481">
    <property type="entry name" value="POLIIIAc"/>
    <property type="match status" value="1"/>
</dbReference>
<dbReference type="GO" id="GO:0035312">
    <property type="term" value="F:5'-3' DNA exonuclease activity"/>
    <property type="evidence" value="ECO:0007669"/>
    <property type="project" value="TreeGrafter"/>
</dbReference>
<dbReference type="PANTHER" id="PTHR42924">
    <property type="entry name" value="EXONUCLEASE"/>
    <property type="match status" value="1"/>
</dbReference>